<reference evidence="5 6" key="1">
    <citation type="submission" date="2020-04" db="EMBL/GenBank/DDBJ databases">
        <authorList>
            <person name="De Canck E."/>
        </authorList>
    </citation>
    <scope>NUCLEOTIDE SEQUENCE [LARGE SCALE GENOMIC DNA]</scope>
    <source>
        <strain evidence="5 6">LMG 28614</strain>
    </source>
</reference>
<sequence>MSEPLGSAVTNTDPNSCVTVQCARIGKPWHISPRGIEFTAQWEAFRAQMYDHDGAGGGGNTTIGYGHLVHMGTISGAPSEAPYFNGITEVQARQLLHHDVCEAERIVNNRIYVPLFQYEYDAIVDFIYNHRSHNDDFFALVNSGHYDQVPAAFSQYTSAHGAHPLGLVRRRRATGRLFATGNYDANH</sequence>
<comment type="catalytic activity">
    <reaction evidence="4">
        <text>Hydrolysis of (1-&gt;4)-beta-linkages between N-acetylmuramic acid and N-acetyl-D-glucosamine residues in a peptidoglycan and between N-acetyl-D-glucosamine residues in chitodextrins.</text>
        <dbReference type="EC" id="3.2.1.17"/>
    </reaction>
</comment>
<keyword evidence="6" id="KW-1185">Reference proteome</keyword>
<evidence type="ECO:0000256" key="4">
    <source>
        <dbReference type="RuleBase" id="RU003788"/>
    </source>
</evidence>
<comment type="similarity">
    <text evidence="4">Belongs to the glycosyl hydrolase 24 family.</text>
</comment>
<dbReference type="InterPro" id="IPR023347">
    <property type="entry name" value="Lysozyme_dom_sf"/>
</dbReference>
<dbReference type="GO" id="GO:0003796">
    <property type="term" value="F:lysozyme activity"/>
    <property type="evidence" value="ECO:0007669"/>
    <property type="project" value="UniProtKB-EC"/>
</dbReference>
<keyword evidence="1 4" id="KW-0929">Antimicrobial</keyword>
<gene>
    <name evidence="5" type="ORF">LMG28614_00604</name>
</gene>
<evidence type="ECO:0000256" key="2">
    <source>
        <dbReference type="ARBA" id="ARBA00022638"/>
    </source>
</evidence>
<dbReference type="Gene3D" id="1.10.530.40">
    <property type="match status" value="1"/>
</dbReference>
<keyword evidence="4" id="KW-0378">Hydrolase</keyword>
<dbReference type="Proteomes" id="UP000494365">
    <property type="component" value="Unassembled WGS sequence"/>
</dbReference>
<dbReference type="GO" id="GO:0016998">
    <property type="term" value="P:cell wall macromolecule catabolic process"/>
    <property type="evidence" value="ECO:0007669"/>
    <property type="project" value="InterPro"/>
</dbReference>
<evidence type="ECO:0000256" key="3">
    <source>
        <dbReference type="ARBA" id="ARBA00023200"/>
    </source>
</evidence>
<dbReference type="Pfam" id="PF00959">
    <property type="entry name" value="Phage_lysozyme"/>
    <property type="match status" value="1"/>
</dbReference>
<dbReference type="InterPro" id="IPR051018">
    <property type="entry name" value="Bacteriophage_GH24"/>
</dbReference>
<dbReference type="AlphaFoldDB" id="A0A6S7AUB2"/>
<dbReference type="GO" id="GO:0009253">
    <property type="term" value="P:peptidoglycan catabolic process"/>
    <property type="evidence" value="ECO:0007669"/>
    <property type="project" value="InterPro"/>
</dbReference>
<proteinExistence type="inferred from homology"/>
<keyword evidence="3" id="KW-1035">Host cytoplasm</keyword>
<dbReference type="SUPFAM" id="SSF53955">
    <property type="entry name" value="Lysozyme-like"/>
    <property type="match status" value="1"/>
</dbReference>
<dbReference type="PANTHER" id="PTHR38107">
    <property type="match status" value="1"/>
</dbReference>
<organism evidence="5 6">
    <name type="scientific">Paraburkholderia ultramafica</name>
    <dbReference type="NCBI Taxonomy" id="1544867"/>
    <lineage>
        <taxon>Bacteria</taxon>
        <taxon>Pseudomonadati</taxon>
        <taxon>Pseudomonadota</taxon>
        <taxon>Betaproteobacteria</taxon>
        <taxon>Burkholderiales</taxon>
        <taxon>Burkholderiaceae</taxon>
        <taxon>Paraburkholderia</taxon>
    </lineage>
</organism>
<dbReference type="GO" id="GO:0031640">
    <property type="term" value="P:killing of cells of another organism"/>
    <property type="evidence" value="ECO:0007669"/>
    <property type="project" value="UniProtKB-KW"/>
</dbReference>
<dbReference type="GO" id="GO:0042742">
    <property type="term" value="P:defense response to bacterium"/>
    <property type="evidence" value="ECO:0007669"/>
    <property type="project" value="UniProtKB-KW"/>
</dbReference>
<name>A0A6S7AUB2_9BURK</name>
<accession>A0A6S7AUB2</accession>
<evidence type="ECO:0000256" key="1">
    <source>
        <dbReference type="ARBA" id="ARBA00022529"/>
    </source>
</evidence>
<dbReference type="PANTHER" id="PTHR38107:SF3">
    <property type="entry name" value="LYSOZYME RRRD-RELATED"/>
    <property type="match status" value="1"/>
</dbReference>
<dbReference type="InterPro" id="IPR033907">
    <property type="entry name" value="Endolysin_autolysin"/>
</dbReference>
<protein>
    <recommendedName>
        <fullName evidence="4">Lysozyme</fullName>
        <ecNumber evidence="4">3.2.1.17</ecNumber>
    </recommendedName>
</protein>
<dbReference type="RefSeq" id="WP_175148071.1">
    <property type="nucleotide sequence ID" value="NZ_CADIKK010000002.1"/>
</dbReference>
<dbReference type="CDD" id="cd00737">
    <property type="entry name" value="lyz_endolysin_autolysin"/>
    <property type="match status" value="1"/>
</dbReference>
<dbReference type="InterPro" id="IPR023346">
    <property type="entry name" value="Lysozyme-like_dom_sf"/>
</dbReference>
<evidence type="ECO:0000313" key="5">
    <source>
        <dbReference type="EMBL" id="CAB3778386.1"/>
    </source>
</evidence>
<keyword evidence="2 4" id="KW-0081">Bacteriolytic enzyme</keyword>
<keyword evidence="4" id="KW-0326">Glycosidase</keyword>
<evidence type="ECO:0000313" key="6">
    <source>
        <dbReference type="Proteomes" id="UP000494365"/>
    </source>
</evidence>
<dbReference type="EMBL" id="CADIKK010000002">
    <property type="protein sequence ID" value="CAB3778386.1"/>
    <property type="molecule type" value="Genomic_DNA"/>
</dbReference>
<dbReference type="InterPro" id="IPR002196">
    <property type="entry name" value="Glyco_hydro_24"/>
</dbReference>
<dbReference type="EC" id="3.2.1.17" evidence="4"/>